<feature type="signal peptide" evidence="1">
    <location>
        <begin position="1"/>
        <end position="24"/>
    </location>
</feature>
<dbReference type="Pfam" id="PF19777">
    <property type="entry name" value="DUF6263"/>
    <property type="match status" value="1"/>
</dbReference>
<dbReference type="RefSeq" id="WP_213945791.1">
    <property type="nucleotide sequence ID" value="NZ_JAHCMY010000007.1"/>
</dbReference>
<reference evidence="2 3" key="1">
    <citation type="submission" date="2021-05" db="EMBL/GenBank/DDBJ databases">
        <authorList>
            <person name="Zhang Z.D."/>
            <person name="Osman G."/>
        </authorList>
    </citation>
    <scope>NUCLEOTIDE SEQUENCE [LARGE SCALE GENOMIC DNA]</scope>
    <source>
        <strain evidence="2 3">KCTC 32217</strain>
    </source>
</reference>
<dbReference type="InterPro" id="IPR046230">
    <property type="entry name" value="DUF6263"/>
</dbReference>
<dbReference type="Proteomes" id="UP001319104">
    <property type="component" value="Unassembled WGS sequence"/>
</dbReference>
<keyword evidence="3" id="KW-1185">Reference proteome</keyword>
<evidence type="ECO:0000256" key="1">
    <source>
        <dbReference type="SAM" id="SignalP"/>
    </source>
</evidence>
<protein>
    <submittedName>
        <fullName evidence="2">Uncharacterized protein</fullName>
    </submittedName>
</protein>
<proteinExistence type="predicted"/>
<evidence type="ECO:0000313" key="3">
    <source>
        <dbReference type="Proteomes" id="UP001319104"/>
    </source>
</evidence>
<dbReference type="AlphaFoldDB" id="A0AAP2G4W9"/>
<accession>A0AAP2G4W9</accession>
<organism evidence="2 3">
    <name type="scientific">Litoribacter ruber</name>
    <dbReference type="NCBI Taxonomy" id="702568"/>
    <lineage>
        <taxon>Bacteria</taxon>
        <taxon>Pseudomonadati</taxon>
        <taxon>Bacteroidota</taxon>
        <taxon>Cytophagia</taxon>
        <taxon>Cytophagales</taxon>
        <taxon>Cyclobacteriaceae</taxon>
        <taxon>Litoribacter</taxon>
    </lineage>
</organism>
<comment type="caution">
    <text evidence="2">The sequence shown here is derived from an EMBL/GenBank/DDBJ whole genome shotgun (WGS) entry which is preliminary data.</text>
</comment>
<sequence length="308" mass="34656">MKLSYKINLILLTLLLGAGNLAFAQEDEYELRYKLKSKQQYTLNVISQQVIEQDLDGMAQTIHNLFQSDLDISVDRVIKDTIGLSIKYRNLHLEVQGPMGEEMVLSSEGNMQDPINQLMRKMINQPVQVVISPRGEVLDVAGVDEMMDSVMIGLEELDESQKQSLKASLDNQFGKENFKTSLLSGLIIYPENPVKVGEEWTCSREEFATVPVVTETSWTLNRVRRGLAELTGTSQLTGLEKNENDEVKMEGTQEITASVDLSTGLMTESNQQSEIIGVMILPPNEYFDEPVEIPLLIKTVTRTRLNKK</sequence>
<keyword evidence="1" id="KW-0732">Signal</keyword>
<name>A0AAP2G4W9_9BACT</name>
<evidence type="ECO:0000313" key="2">
    <source>
        <dbReference type="EMBL" id="MBS9524930.1"/>
    </source>
</evidence>
<gene>
    <name evidence="2" type="ORF">KI659_13000</name>
</gene>
<feature type="chain" id="PRO_5042835189" evidence="1">
    <location>
        <begin position="25"/>
        <end position="308"/>
    </location>
</feature>
<dbReference type="EMBL" id="JAHCMY010000007">
    <property type="protein sequence ID" value="MBS9524930.1"/>
    <property type="molecule type" value="Genomic_DNA"/>
</dbReference>